<reference evidence="21" key="1">
    <citation type="submission" date="2025-08" db="UniProtKB">
        <authorList>
            <consortium name="Ensembl"/>
        </authorList>
    </citation>
    <scope>IDENTIFICATION</scope>
</reference>
<comment type="subcellular location">
    <subcellularLocation>
        <location evidence="2">Cytoplasm</location>
    </subcellularLocation>
    <subcellularLocation>
        <location evidence="1">Nucleus</location>
    </subcellularLocation>
</comment>
<dbReference type="GO" id="GO:0005886">
    <property type="term" value="C:plasma membrane"/>
    <property type="evidence" value="ECO:0007669"/>
    <property type="project" value="UniProtKB-ARBA"/>
</dbReference>
<organism evidence="21 22">
    <name type="scientific">Leptobrachium leishanense</name>
    <name type="common">Leishan spiny toad</name>
    <dbReference type="NCBI Taxonomy" id="445787"/>
    <lineage>
        <taxon>Eukaryota</taxon>
        <taxon>Metazoa</taxon>
        <taxon>Chordata</taxon>
        <taxon>Craniata</taxon>
        <taxon>Vertebrata</taxon>
        <taxon>Euteleostomi</taxon>
        <taxon>Amphibia</taxon>
        <taxon>Batrachia</taxon>
        <taxon>Anura</taxon>
        <taxon>Pelobatoidea</taxon>
        <taxon>Megophryidae</taxon>
        <taxon>Leptobrachium</taxon>
    </lineage>
</organism>
<dbReference type="InterPro" id="IPR033139">
    <property type="entry name" value="Caspase_cys_AS"/>
</dbReference>
<evidence type="ECO:0000256" key="2">
    <source>
        <dbReference type="ARBA" id="ARBA00004496"/>
    </source>
</evidence>
<dbReference type="InterPro" id="IPR002138">
    <property type="entry name" value="Pept_C14_p10"/>
</dbReference>
<feature type="domain" description="Caspase family p10" evidence="19">
    <location>
        <begin position="360"/>
        <end position="457"/>
    </location>
</feature>
<dbReference type="SMART" id="SM00115">
    <property type="entry name" value="CASc"/>
    <property type="match status" value="1"/>
</dbReference>
<dbReference type="PROSITE" id="PS01121">
    <property type="entry name" value="CASPASE_HIS"/>
    <property type="match status" value="1"/>
</dbReference>
<name>A0A8C5Q2D1_9ANUR</name>
<evidence type="ECO:0000256" key="5">
    <source>
        <dbReference type="ARBA" id="ARBA00022553"/>
    </source>
</evidence>
<comment type="catalytic activity">
    <reaction evidence="13">
        <text>Strict requirement for Asp at position P1 and has a preferred cleavage sequence of (Leu/Asp/Val)-Glu-Thr-Asp-|-(Gly/Ser/Ala).</text>
        <dbReference type="EC" id="3.4.22.61"/>
    </reaction>
</comment>
<dbReference type="PROSITE" id="PS50208">
    <property type="entry name" value="CASPASE_P20"/>
    <property type="match status" value="1"/>
</dbReference>
<dbReference type="GO" id="GO:0004197">
    <property type="term" value="F:cysteine-type endopeptidase activity"/>
    <property type="evidence" value="ECO:0007669"/>
    <property type="project" value="InterPro"/>
</dbReference>
<comment type="similarity">
    <text evidence="3 16">Belongs to the peptidase C14A family.</text>
</comment>
<reference evidence="21" key="2">
    <citation type="submission" date="2025-09" db="UniProtKB">
        <authorList>
            <consortium name="Ensembl"/>
        </authorList>
    </citation>
    <scope>IDENTIFICATION</scope>
</reference>
<dbReference type="SMART" id="SM00031">
    <property type="entry name" value="DED"/>
    <property type="match status" value="2"/>
</dbReference>
<dbReference type="OrthoDB" id="6114029at2759"/>
<dbReference type="InterPro" id="IPR011029">
    <property type="entry name" value="DEATH-like_dom_sf"/>
</dbReference>
<feature type="domain" description="DED" evidence="18">
    <location>
        <begin position="4"/>
        <end position="82"/>
    </location>
</feature>
<feature type="coiled-coil region" evidence="17">
    <location>
        <begin position="163"/>
        <end position="190"/>
    </location>
</feature>
<dbReference type="InterPro" id="IPR016129">
    <property type="entry name" value="Caspase_his_AS"/>
</dbReference>
<proteinExistence type="inferred from homology"/>
<dbReference type="Pfam" id="PF00656">
    <property type="entry name" value="Peptidase_C14"/>
    <property type="match status" value="1"/>
</dbReference>
<dbReference type="EC" id="3.4.22.61" evidence="14"/>
<evidence type="ECO:0000256" key="17">
    <source>
        <dbReference type="SAM" id="Coils"/>
    </source>
</evidence>
<dbReference type="PROSITE" id="PS50207">
    <property type="entry name" value="CASPASE_P10"/>
    <property type="match status" value="1"/>
</dbReference>
<evidence type="ECO:0000256" key="11">
    <source>
        <dbReference type="ARBA" id="ARBA00023145"/>
    </source>
</evidence>
<dbReference type="PANTHER" id="PTHR48169">
    <property type="entry name" value="DED DOMAIN-CONTAINING PROTEIN"/>
    <property type="match status" value="1"/>
</dbReference>
<dbReference type="PROSITE" id="PS01122">
    <property type="entry name" value="CASPASE_CYS"/>
    <property type="match status" value="1"/>
</dbReference>
<keyword evidence="6" id="KW-0645">Protease</keyword>
<dbReference type="FunFam" id="3.40.50.1460:FF:000008">
    <property type="entry name" value="caspase-8 isoform X1"/>
    <property type="match status" value="1"/>
</dbReference>
<sequence length="466" mass="53181">MDTETLTLLSAVYNRLNKTDLSSMIFLCGDDIPASEAEKIKTALQLFTFLEKIGKIKKTDLSYLKELLHIIQRIDILENQLQTDAADMATNTTYISKYRRLLYKLAGKTETLDIQTISYLHHKGATDSNNSNMMELFLQMEKSGHLKEDNLEYLKEIYGKANRRDLVSEIQQFENQCQDSKQENATNENTPQMHAVQETNPCEAYELNKNPHGWCLIINNYNFSEARTLNIEMSDRRGSDRDAGEIHKVFRSRNYIIKHLDNLKGEDMLKVMKKYAKMDHGDKDSFVCFLLSHGGLGVIHGTDGSEIQISKLTECFNNQHCSSLIGKPKIFFIQACRGSELQKPVFEADFSAREYTFDAGTSSLPAHSDFFTAYSTVEDYKSLRDPKNGSIYMQFLCATLNDYKLYRTDLESILTIVHRKISESDYYLPEYQGGPKVHAKQMPSVNSELRKALILPAPSLKTQPTG</sequence>
<keyword evidence="12" id="KW-0539">Nucleus</keyword>
<dbReference type="SUPFAM" id="SSF47986">
    <property type="entry name" value="DEATH domain"/>
    <property type="match status" value="2"/>
</dbReference>
<protein>
    <recommendedName>
        <fullName evidence="15">Caspase-8</fullName>
        <ecNumber evidence="14">3.4.22.61</ecNumber>
    </recommendedName>
</protein>
<evidence type="ECO:0000256" key="9">
    <source>
        <dbReference type="ARBA" id="ARBA00022801"/>
    </source>
</evidence>
<dbReference type="CDD" id="cd00032">
    <property type="entry name" value="CASc"/>
    <property type="match status" value="1"/>
</dbReference>
<evidence type="ECO:0000256" key="1">
    <source>
        <dbReference type="ARBA" id="ARBA00004123"/>
    </source>
</evidence>
<evidence type="ECO:0000259" key="19">
    <source>
        <dbReference type="PROSITE" id="PS50207"/>
    </source>
</evidence>
<dbReference type="GO" id="GO:0006915">
    <property type="term" value="P:apoptotic process"/>
    <property type="evidence" value="ECO:0007669"/>
    <property type="project" value="UniProtKB-KW"/>
</dbReference>
<feature type="domain" description="Caspase family p20" evidence="20">
    <location>
        <begin position="211"/>
        <end position="340"/>
    </location>
</feature>
<evidence type="ECO:0000259" key="20">
    <source>
        <dbReference type="PROSITE" id="PS50208"/>
    </source>
</evidence>
<dbReference type="AlphaFoldDB" id="A0A8C5Q2D1"/>
<evidence type="ECO:0000256" key="3">
    <source>
        <dbReference type="ARBA" id="ARBA00010134"/>
    </source>
</evidence>
<dbReference type="InterPro" id="IPR001875">
    <property type="entry name" value="DED_dom"/>
</dbReference>
<keyword evidence="11" id="KW-0865">Zymogen</keyword>
<dbReference type="SUPFAM" id="SSF52129">
    <property type="entry name" value="Caspase-like"/>
    <property type="match status" value="1"/>
</dbReference>
<dbReference type="PROSITE" id="PS50168">
    <property type="entry name" value="DED"/>
    <property type="match status" value="2"/>
</dbReference>
<evidence type="ECO:0000256" key="6">
    <source>
        <dbReference type="ARBA" id="ARBA00022670"/>
    </source>
</evidence>
<evidence type="ECO:0000256" key="13">
    <source>
        <dbReference type="ARBA" id="ARBA00051626"/>
    </source>
</evidence>
<evidence type="ECO:0000256" key="12">
    <source>
        <dbReference type="ARBA" id="ARBA00023242"/>
    </source>
</evidence>
<dbReference type="GO" id="GO:0006508">
    <property type="term" value="P:proteolysis"/>
    <property type="evidence" value="ECO:0007669"/>
    <property type="project" value="UniProtKB-KW"/>
</dbReference>
<dbReference type="PRINTS" id="PR00376">
    <property type="entry name" value="IL1BCENZYME"/>
</dbReference>
<evidence type="ECO:0000256" key="10">
    <source>
        <dbReference type="ARBA" id="ARBA00022807"/>
    </source>
</evidence>
<evidence type="ECO:0000256" key="15">
    <source>
        <dbReference type="ARBA" id="ARBA00068172"/>
    </source>
</evidence>
<dbReference type="Pfam" id="PF01335">
    <property type="entry name" value="DED"/>
    <property type="match status" value="2"/>
</dbReference>
<keyword evidence="5" id="KW-0597">Phosphoprotein</keyword>
<evidence type="ECO:0000256" key="7">
    <source>
        <dbReference type="ARBA" id="ARBA00022703"/>
    </source>
</evidence>
<dbReference type="GeneTree" id="ENSGT00940000164225"/>
<evidence type="ECO:0000256" key="8">
    <source>
        <dbReference type="ARBA" id="ARBA00022737"/>
    </source>
</evidence>
<evidence type="ECO:0000313" key="22">
    <source>
        <dbReference type="Proteomes" id="UP000694569"/>
    </source>
</evidence>
<keyword evidence="9" id="KW-0378">Hydrolase</keyword>
<dbReference type="GO" id="GO:0043065">
    <property type="term" value="P:positive regulation of apoptotic process"/>
    <property type="evidence" value="ECO:0007669"/>
    <property type="project" value="UniProtKB-ARBA"/>
</dbReference>
<dbReference type="InterPro" id="IPR015917">
    <property type="entry name" value="Pept_C14A"/>
</dbReference>
<dbReference type="Ensembl" id="ENSLLET00000032459.1">
    <property type="protein sequence ID" value="ENSLLEP00000031253.1"/>
    <property type="gene ID" value="ENSLLEG00000019795.1"/>
</dbReference>
<dbReference type="InterPro" id="IPR029030">
    <property type="entry name" value="Caspase-like_dom_sf"/>
</dbReference>
<dbReference type="GO" id="GO:0032991">
    <property type="term" value="C:protein-containing complex"/>
    <property type="evidence" value="ECO:0007669"/>
    <property type="project" value="UniProtKB-ARBA"/>
</dbReference>
<evidence type="ECO:0000259" key="18">
    <source>
        <dbReference type="PROSITE" id="PS50168"/>
    </source>
</evidence>
<feature type="domain" description="DED" evidence="18">
    <location>
        <begin position="97"/>
        <end position="172"/>
    </location>
</feature>
<dbReference type="CDD" id="cd00045">
    <property type="entry name" value="DED"/>
    <property type="match status" value="1"/>
</dbReference>
<keyword evidence="10" id="KW-0788">Thiol protease</keyword>
<evidence type="ECO:0000313" key="21">
    <source>
        <dbReference type="Ensembl" id="ENSLLEP00000031253.1"/>
    </source>
</evidence>
<keyword evidence="7" id="KW-0053">Apoptosis</keyword>
<dbReference type="PANTHER" id="PTHR48169:SF4">
    <property type="entry name" value="CASPASE-8"/>
    <property type="match status" value="1"/>
</dbReference>
<dbReference type="Gene3D" id="3.40.50.1460">
    <property type="match status" value="1"/>
</dbReference>
<evidence type="ECO:0000256" key="14">
    <source>
        <dbReference type="ARBA" id="ARBA00066479"/>
    </source>
</evidence>
<accession>A0A8C5Q2D1</accession>
<dbReference type="InterPro" id="IPR011600">
    <property type="entry name" value="Pept_C14_caspase"/>
</dbReference>
<keyword evidence="8" id="KW-0677">Repeat</keyword>
<evidence type="ECO:0000256" key="16">
    <source>
        <dbReference type="RuleBase" id="RU003971"/>
    </source>
</evidence>
<dbReference type="Proteomes" id="UP000694569">
    <property type="component" value="Unplaced"/>
</dbReference>
<dbReference type="GO" id="GO:0051604">
    <property type="term" value="P:protein maturation"/>
    <property type="evidence" value="ECO:0007669"/>
    <property type="project" value="UniProtKB-ARBA"/>
</dbReference>
<dbReference type="GO" id="GO:0005737">
    <property type="term" value="C:cytoplasm"/>
    <property type="evidence" value="ECO:0007669"/>
    <property type="project" value="UniProtKB-SubCell"/>
</dbReference>
<keyword evidence="22" id="KW-1185">Reference proteome</keyword>
<evidence type="ECO:0000256" key="4">
    <source>
        <dbReference type="ARBA" id="ARBA00022490"/>
    </source>
</evidence>
<keyword evidence="17" id="KW-0175">Coiled coil</keyword>
<keyword evidence="4" id="KW-0963">Cytoplasm</keyword>
<dbReference type="InterPro" id="IPR001309">
    <property type="entry name" value="Pept_C14_p20"/>
</dbReference>
<dbReference type="GO" id="GO:0005634">
    <property type="term" value="C:nucleus"/>
    <property type="evidence" value="ECO:0007669"/>
    <property type="project" value="UniProtKB-SubCell"/>
</dbReference>
<dbReference type="Gene3D" id="1.10.533.10">
    <property type="entry name" value="Death Domain, Fas"/>
    <property type="match status" value="2"/>
</dbReference>